<sequence length="120" mass="13229">MNNVPADMDYQETIRAAAQAFIERHQGEHLGDLGQLLSRTTDHLVESFEVKESFANHLVHQAYSNVLAVIGRQRIDLQASAEMTVVISDPIRGLAWSVPVHLIYEHLIAAGHGKPVPPAT</sequence>
<dbReference type="AlphaFoldDB" id="A0A0N8R1I8"/>
<dbReference type="EMBL" id="FNJH01000010">
    <property type="protein sequence ID" value="SDP82326.1"/>
    <property type="molecule type" value="Genomic_DNA"/>
</dbReference>
<dbReference type="EMBL" id="LJQB01000061">
    <property type="protein sequence ID" value="KPW84110.1"/>
    <property type="molecule type" value="Genomic_DNA"/>
</dbReference>
<protein>
    <submittedName>
        <fullName evidence="1">Uncharacterized protein</fullName>
    </submittedName>
</protein>
<organism evidence="1 3">
    <name type="scientific">Pseudomonas congelans</name>
    <dbReference type="NCBI Taxonomy" id="200452"/>
    <lineage>
        <taxon>Bacteria</taxon>
        <taxon>Pseudomonadati</taxon>
        <taxon>Pseudomonadota</taxon>
        <taxon>Gammaproteobacteria</taxon>
        <taxon>Pseudomonadales</taxon>
        <taxon>Pseudomonadaceae</taxon>
        <taxon>Pseudomonas</taxon>
    </lineage>
</organism>
<dbReference type="GeneID" id="65077823"/>
<dbReference type="Proteomes" id="UP000183042">
    <property type="component" value="Unassembled WGS sequence"/>
</dbReference>
<comment type="caution">
    <text evidence="1">The sequence shown here is derived from an EMBL/GenBank/DDBJ whole genome shotgun (WGS) entry which is preliminary data.</text>
</comment>
<name>A0A0N8R1I8_9PSED</name>
<evidence type="ECO:0000313" key="2">
    <source>
        <dbReference type="EMBL" id="SDP82326.1"/>
    </source>
</evidence>
<evidence type="ECO:0000313" key="3">
    <source>
        <dbReference type="Proteomes" id="UP000050411"/>
    </source>
</evidence>
<dbReference type="Proteomes" id="UP000050411">
    <property type="component" value="Unassembled WGS sequence"/>
</dbReference>
<dbReference type="PATRIC" id="fig|200452.3.peg.1795"/>
<keyword evidence="4" id="KW-1185">Reference proteome</keyword>
<proteinExistence type="predicted"/>
<evidence type="ECO:0000313" key="4">
    <source>
        <dbReference type="Proteomes" id="UP000183042"/>
    </source>
</evidence>
<accession>A0A0N8R1I8</accession>
<dbReference type="RefSeq" id="WP_054993744.1">
    <property type="nucleotide sequence ID" value="NZ_FNJH01000010.1"/>
</dbReference>
<reference evidence="2 4" key="2">
    <citation type="submission" date="2016-10" db="EMBL/GenBank/DDBJ databases">
        <authorList>
            <person name="Varghese N."/>
            <person name="Submissions S."/>
        </authorList>
    </citation>
    <scope>NUCLEOTIDE SEQUENCE [LARGE SCALE GENOMIC DNA]</scope>
    <source>
        <strain evidence="2 4">DSM 14939</strain>
    </source>
</reference>
<gene>
    <name evidence="1" type="ORF">ALO92_01458</name>
    <name evidence="2" type="ORF">SAMN05216596_11092</name>
</gene>
<evidence type="ECO:0000313" key="1">
    <source>
        <dbReference type="EMBL" id="KPW84110.1"/>
    </source>
</evidence>
<reference evidence="1 3" key="1">
    <citation type="submission" date="2015-09" db="EMBL/GenBank/DDBJ databases">
        <title>Genome announcement of multiple Pseudomonas syringae strains.</title>
        <authorList>
            <person name="Thakur S."/>
            <person name="Wang P.W."/>
            <person name="Gong Y."/>
            <person name="Weir B.S."/>
            <person name="Guttman D.S."/>
        </authorList>
    </citation>
    <scope>NUCLEOTIDE SEQUENCE [LARGE SCALE GENOMIC DNA]</scope>
    <source>
        <strain evidence="1 3">ICMP19117</strain>
    </source>
</reference>